<evidence type="ECO:0000313" key="11">
    <source>
        <dbReference type="Proteomes" id="UP000050741"/>
    </source>
</evidence>
<keyword evidence="5" id="KW-0159">Chromosome partition</keyword>
<keyword evidence="11" id="KW-1185">Reference proteome</keyword>
<evidence type="ECO:0000256" key="4">
    <source>
        <dbReference type="ARBA" id="ARBA00022490"/>
    </source>
</evidence>
<reference evidence="11" key="1">
    <citation type="submission" date="2013-12" db="EMBL/GenBank/DDBJ databases">
        <authorList>
            <person name="Aslett M."/>
        </authorList>
    </citation>
    <scope>NUCLEOTIDE SEQUENCE [LARGE SCALE GENOMIC DNA]</scope>
    <source>
        <strain evidence="11">Lindley</strain>
    </source>
</reference>
<keyword evidence="9" id="KW-0732">Signal</keyword>
<proteinExistence type="inferred from homology"/>
<evidence type="ECO:0000256" key="2">
    <source>
        <dbReference type="ARBA" id="ARBA00004186"/>
    </source>
</evidence>
<feature type="compositionally biased region" description="Basic and acidic residues" evidence="8">
    <location>
        <begin position="104"/>
        <end position="143"/>
    </location>
</feature>
<evidence type="ECO:0000259" key="10">
    <source>
        <dbReference type="Pfam" id="PF03941"/>
    </source>
</evidence>
<comment type="subcellular location">
    <subcellularLocation>
        <location evidence="2">Cytoplasm</location>
        <location evidence="2">Cytoskeleton</location>
        <location evidence="2">Spindle</location>
    </subcellularLocation>
    <subcellularLocation>
        <location evidence="1">Nucleus</location>
    </subcellularLocation>
</comment>
<dbReference type="GO" id="GO:0000281">
    <property type="term" value="P:mitotic cytokinesis"/>
    <property type="evidence" value="ECO:0007669"/>
    <property type="project" value="TreeGrafter"/>
</dbReference>
<dbReference type="InterPro" id="IPR005635">
    <property type="entry name" value="Inner_centromere_prot_ARK-bd"/>
</dbReference>
<dbReference type="GO" id="GO:0005634">
    <property type="term" value="C:nucleus"/>
    <property type="evidence" value="ECO:0007669"/>
    <property type="project" value="UniProtKB-SubCell"/>
</dbReference>
<name>A0A183BTL3_GLOPA</name>
<keyword evidence="4" id="KW-0963">Cytoplasm</keyword>
<evidence type="ECO:0000313" key="12">
    <source>
        <dbReference type="WBParaSite" id="GPLIN_000394900"/>
    </source>
</evidence>
<dbReference type="AlphaFoldDB" id="A0A183BTL3"/>
<reference evidence="12" key="3">
    <citation type="submission" date="2016-06" db="UniProtKB">
        <authorList>
            <consortium name="WormBaseParasite"/>
        </authorList>
    </citation>
    <scope>IDENTIFICATION</scope>
</reference>
<dbReference type="Pfam" id="PF03941">
    <property type="entry name" value="INCENP_ARK-bind"/>
    <property type="match status" value="1"/>
</dbReference>
<feature type="region of interest" description="Disordered" evidence="8">
    <location>
        <begin position="348"/>
        <end position="378"/>
    </location>
</feature>
<dbReference type="WBParaSite" id="GPLIN_000394900">
    <property type="protein sequence ID" value="GPLIN_000394900"/>
    <property type="gene ID" value="GPLIN_000394900"/>
</dbReference>
<feature type="region of interest" description="Disordered" evidence="8">
    <location>
        <begin position="175"/>
        <end position="218"/>
    </location>
</feature>
<keyword evidence="7" id="KW-0539">Nucleus</keyword>
<evidence type="ECO:0000256" key="7">
    <source>
        <dbReference type="ARBA" id="ARBA00023242"/>
    </source>
</evidence>
<feature type="compositionally biased region" description="Basic and acidic residues" evidence="8">
    <location>
        <begin position="152"/>
        <end position="162"/>
    </location>
</feature>
<reference evidence="11" key="2">
    <citation type="submission" date="2014-05" db="EMBL/GenBank/DDBJ databases">
        <title>The genome and life-stage specific transcriptomes of Globodera pallida elucidate key aspects of plant parasitism by a cyst nematode.</title>
        <authorList>
            <person name="Cotton J.A."/>
            <person name="Lilley C.J."/>
            <person name="Jones L.M."/>
            <person name="Kikuchi T."/>
            <person name="Reid A.J."/>
            <person name="Thorpe P."/>
            <person name="Tsai I.J."/>
            <person name="Beasley H."/>
            <person name="Blok V."/>
            <person name="Cock P.J.A."/>
            <person name="Van den Akker S.E."/>
            <person name="Holroyd N."/>
            <person name="Hunt M."/>
            <person name="Mantelin S."/>
            <person name="Naghra H."/>
            <person name="Pain A."/>
            <person name="Palomares-Rius J.E."/>
            <person name="Zarowiecki M."/>
            <person name="Berriman M."/>
            <person name="Jones J.T."/>
            <person name="Urwin P.E."/>
        </authorList>
    </citation>
    <scope>NUCLEOTIDE SEQUENCE [LARGE SCALE GENOMIC DNA]</scope>
    <source>
        <strain evidence="11">Lindley</strain>
    </source>
</reference>
<dbReference type="GO" id="GO:0051257">
    <property type="term" value="P:meiotic spindle midzone assembly"/>
    <property type="evidence" value="ECO:0007669"/>
    <property type="project" value="TreeGrafter"/>
</dbReference>
<dbReference type="GO" id="GO:0000776">
    <property type="term" value="C:kinetochore"/>
    <property type="evidence" value="ECO:0007669"/>
    <property type="project" value="TreeGrafter"/>
</dbReference>
<accession>A0A183BTL3</accession>
<dbReference type="Proteomes" id="UP000050741">
    <property type="component" value="Unassembled WGS sequence"/>
</dbReference>
<comment type="similarity">
    <text evidence="3">Belongs to the INCENP family.</text>
</comment>
<organism evidence="11 12">
    <name type="scientific">Globodera pallida</name>
    <name type="common">Potato cyst nematode worm</name>
    <name type="synonym">Heterodera pallida</name>
    <dbReference type="NCBI Taxonomy" id="36090"/>
    <lineage>
        <taxon>Eukaryota</taxon>
        <taxon>Metazoa</taxon>
        <taxon>Ecdysozoa</taxon>
        <taxon>Nematoda</taxon>
        <taxon>Chromadorea</taxon>
        <taxon>Rhabditida</taxon>
        <taxon>Tylenchina</taxon>
        <taxon>Tylenchomorpha</taxon>
        <taxon>Tylenchoidea</taxon>
        <taxon>Heteroderidae</taxon>
        <taxon>Heteroderinae</taxon>
        <taxon>Globodera</taxon>
    </lineage>
</organism>
<feature type="signal peptide" evidence="9">
    <location>
        <begin position="1"/>
        <end position="26"/>
    </location>
</feature>
<sequence>MVAMFSFPTLCCFVGAFIILPVASEASFSHVNWVDYDRIMDNIFCNTFGKALEKKKYEFDETKSDLKQNVKRIFEDPKVMPSPSRKVKPAIALMKRINEFKEMENSAKKEKEIDRDKKAQKNREEQLKDKAERTKREREERAKRVQQNNQIKEAERKEQEEQLRARLAATKKFADEQKKLAATPTDRTPKQQANVRSCKKNERTPAVGASKTPLKTPKTFEARTKIVNIARAEREINHVIVQPKFDKTPKKPTNNKTELKKPDGIVGIERCSKTPQKASKIIEVKKAPKIVGAQKASKIVEAPIQIDSIDELESQQENETQEQAQDEVVDMTELEEVVEISAYDMTKDKIPIPSTEDNYNVDDLSSADETDPEDSPRKQIPKWAQKEALAPHVLGIRSVQTVQNIEHYFGRIQQPAVLDFFKHIRKKYPKRRSSSAIWDSPMSDPTPGFGRFQKMFQQS</sequence>
<dbReference type="PANTHER" id="PTHR13142:SF1">
    <property type="entry name" value="INNER CENTROMERE PROTEIN"/>
    <property type="match status" value="1"/>
</dbReference>
<dbReference type="PANTHER" id="PTHR13142">
    <property type="entry name" value="INNER CENTROMERE PROTEIN"/>
    <property type="match status" value="1"/>
</dbReference>
<dbReference type="GO" id="GO:0051310">
    <property type="term" value="P:metaphase chromosome alignment"/>
    <property type="evidence" value="ECO:0007669"/>
    <property type="project" value="TreeGrafter"/>
</dbReference>
<evidence type="ECO:0000256" key="8">
    <source>
        <dbReference type="SAM" id="MobiDB-lite"/>
    </source>
</evidence>
<evidence type="ECO:0000256" key="3">
    <source>
        <dbReference type="ARBA" id="ARBA00010042"/>
    </source>
</evidence>
<dbReference type="GO" id="GO:0030496">
    <property type="term" value="C:midbody"/>
    <property type="evidence" value="ECO:0007669"/>
    <property type="project" value="TreeGrafter"/>
</dbReference>
<feature type="domain" description="Inner centromere protein ARK-binding" evidence="10">
    <location>
        <begin position="363"/>
        <end position="416"/>
    </location>
</feature>
<evidence type="ECO:0000256" key="5">
    <source>
        <dbReference type="ARBA" id="ARBA00022829"/>
    </source>
</evidence>
<dbReference type="GO" id="GO:1990385">
    <property type="term" value="C:meiotic spindle midzone"/>
    <property type="evidence" value="ECO:0007669"/>
    <property type="project" value="TreeGrafter"/>
</dbReference>
<evidence type="ECO:0000256" key="1">
    <source>
        <dbReference type="ARBA" id="ARBA00004123"/>
    </source>
</evidence>
<evidence type="ECO:0000256" key="6">
    <source>
        <dbReference type="ARBA" id="ARBA00023212"/>
    </source>
</evidence>
<evidence type="ECO:0000256" key="9">
    <source>
        <dbReference type="SAM" id="SignalP"/>
    </source>
</evidence>
<protein>
    <submittedName>
        <fullName evidence="12">INCENP_ARK-bind domain-containing protein</fullName>
    </submittedName>
</protein>
<feature type="chain" id="PRO_5008146610" evidence="9">
    <location>
        <begin position="27"/>
        <end position="459"/>
    </location>
</feature>
<feature type="region of interest" description="Disordered" evidence="8">
    <location>
        <begin position="104"/>
        <end position="162"/>
    </location>
</feature>
<dbReference type="GO" id="GO:0032133">
    <property type="term" value="C:chromosome passenger complex"/>
    <property type="evidence" value="ECO:0007669"/>
    <property type="project" value="TreeGrafter"/>
</dbReference>
<keyword evidence="6" id="KW-0206">Cytoskeleton</keyword>